<evidence type="ECO:0000313" key="7">
    <source>
        <dbReference type="EMBL" id="MDG2990973.1"/>
    </source>
</evidence>
<comment type="caution">
    <text evidence="7">The sequence shown here is derived from an EMBL/GenBank/DDBJ whole genome shotgun (WGS) entry which is preliminary data.</text>
</comment>
<reference evidence="7" key="1">
    <citation type="journal article" date="2022" name="Genome Biol. Evol.">
        <title>A New Gene Family Diagnostic for Intracellular Biomineralization of Amorphous Ca Carbonates by Cyanobacteria.</title>
        <authorList>
            <person name="Benzerara K."/>
            <person name="Duprat E."/>
            <person name="Bitard-Feildel T."/>
            <person name="Caumes G."/>
            <person name="Cassier-Chauvat C."/>
            <person name="Chauvat F."/>
            <person name="Dezi M."/>
            <person name="Diop S.I."/>
            <person name="Gaschignard G."/>
            <person name="Gorgen S."/>
            <person name="Gugger M."/>
            <person name="Lopez-Garcia P."/>
            <person name="Millet M."/>
            <person name="Skouri-Panet F."/>
            <person name="Moreira D."/>
            <person name="Callebaut I."/>
        </authorList>
    </citation>
    <scope>NUCLEOTIDE SEQUENCE</scope>
    <source>
        <strain evidence="7">G9</strain>
    </source>
</reference>
<evidence type="ECO:0000256" key="3">
    <source>
        <dbReference type="ARBA" id="ARBA00023125"/>
    </source>
</evidence>
<keyword evidence="4" id="KW-0233">DNA recombination</keyword>
<evidence type="ECO:0000313" key="8">
    <source>
        <dbReference type="Proteomes" id="UP001154265"/>
    </source>
</evidence>
<dbReference type="RefSeq" id="WP_277866858.1">
    <property type="nucleotide sequence ID" value="NZ_JAKKUT010000002.1"/>
</dbReference>
<keyword evidence="2" id="KW-0815">Transposition</keyword>
<proteinExistence type="inferred from homology"/>
<evidence type="ECO:0000259" key="6">
    <source>
        <dbReference type="Pfam" id="PF07282"/>
    </source>
</evidence>
<dbReference type="InterPro" id="IPR010095">
    <property type="entry name" value="Cas12f1-like_TNB"/>
</dbReference>
<protein>
    <submittedName>
        <fullName evidence="7">Transposase</fullName>
    </submittedName>
</protein>
<evidence type="ECO:0000259" key="5">
    <source>
        <dbReference type="Pfam" id="PF01385"/>
    </source>
</evidence>
<evidence type="ECO:0000256" key="4">
    <source>
        <dbReference type="ARBA" id="ARBA00023172"/>
    </source>
</evidence>
<sequence length="405" mass="45802">MLILESKLKGKDSQFSLVNEAIRTVQFVRNKALRFWMEGNSKSQYDLNKYCAVLAKEFEWAKKLNSQARQAAAERAWSAIARFFDNCKKSIPGKKGYPKFQKDNRSVEYKTTGWKLSDDRKSITFTDGFGIGSFKLLGSRDLNFYSIDQIKRVRIVRRADGYYCQFCIAVDREVTTDPTGNALGIDLGLKYFLAGSDGCTVENPRCLRKSEQALKRLQRQISRKAKGSKNRIKARKRLAKKHLQISRQRKDFVVKTARALILSSDLLAYENLQVRNMVKNHSLAKSISDASWGMFVQWLGYFGKVFGKVVVPVPPQFTSQECANCGHRVPKTLSTRTHTCPKCGYSECRDVNAARVILQRGLKVASEQYPRAVGNLTLGESLVPTLSNESCSKQTISMNQESPSL</sequence>
<keyword evidence="8" id="KW-1185">Reference proteome</keyword>
<dbReference type="Proteomes" id="UP001154265">
    <property type="component" value="Unassembled WGS sequence"/>
</dbReference>
<name>A0ABT6EZG9_9SYNE</name>
<dbReference type="EMBL" id="JAKKUT010000002">
    <property type="protein sequence ID" value="MDG2990973.1"/>
    <property type="molecule type" value="Genomic_DNA"/>
</dbReference>
<gene>
    <name evidence="7" type="ORF">L3556_08540</name>
</gene>
<accession>A0ABT6EZG9</accession>
<reference evidence="7" key="2">
    <citation type="submission" date="2022-01" db="EMBL/GenBank/DDBJ databases">
        <authorList>
            <person name="Zivanovic Y."/>
            <person name="Moreira D."/>
            <person name="Lopez-Garcia P."/>
        </authorList>
    </citation>
    <scope>NUCLEOTIDE SEQUENCE</scope>
    <source>
        <strain evidence="7">G9</strain>
    </source>
</reference>
<dbReference type="Pfam" id="PF01385">
    <property type="entry name" value="OrfB_IS605"/>
    <property type="match status" value="1"/>
</dbReference>
<dbReference type="Pfam" id="PF07282">
    <property type="entry name" value="Cas12f1-like_TNB"/>
    <property type="match status" value="1"/>
</dbReference>
<keyword evidence="3" id="KW-0238">DNA-binding</keyword>
<evidence type="ECO:0000256" key="1">
    <source>
        <dbReference type="ARBA" id="ARBA00008761"/>
    </source>
</evidence>
<dbReference type="NCBIfam" id="NF040570">
    <property type="entry name" value="guided_TnpB"/>
    <property type="match status" value="1"/>
</dbReference>
<evidence type="ECO:0000256" key="2">
    <source>
        <dbReference type="ARBA" id="ARBA00022578"/>
    </source>
</evidence>
<feature type="domain" description="Probable transposase IS891/IS1136/IS1341" evidence="5">
    <location>
        <begin position="165"/>
        <end position="280"/>
    </location>
</feature>
<feature type="domain" description="Cas12f1-like TNB" evidence="6">
    <location>
        <begin position="292"/>
        <end position="357"/>
    </location>
</feature>
<dbReference type="InterPro" id="IPR001959">
    <property type="entry name" value="Transposase"/>
</dbReference>
<comment type="similarity">
    <text evidence="1">In the C-terminal section; belongs to the transposase 35 family.</text>
</comment>
<organism evidence="7 8">
    <name type="scientific">Candidatus Synechococcus calcipolaris G9</name>
    <dbReference type="NCBI Taxonomy" id="1497997"/>
    <lineage>
        <taxon>Bacteria</taxon>
        <taxon>Bacillati</taxon>
        <taxon>Cyanobacteriota</taxon>
        <taxon>Cyanophyceae</taxon>
        <taxon>Synechococcales</taxon>
        <taxon>Synechococcaceae</taxon>
        <taxon>Synechococcus</taxon>
    </lineage>
</organism>